<dbReference type="NCBIfam" id="TIGR03830">
    <property type="entry name" value="CxxCG_CxxCG_HTH"/>
    <property type="match status" value="1"/>
</dbReference>
<dbReference type="SUPFAM" id="SSF47413">
    <property type="entry name" value="lambda repressor-like DNA-binding domains"/>
    <property type="match status" value="1"/>
</dbReference>
<dbReference type="Proteomes" id="UP001370348">
    <property type="component" value="Chromosome"/>
</dbReference>
<dbReference type="Pfam" id="PF01381">
    <property type="entry name" value="HTH_3"/>
    <property type="match status" value="1"/>
</dbReference>
<reference evidence="2 3" key="1">
    <citation type="submission" date="2021-12" db="EMBL/GenBank/DDBJ databases">
        <title>Discovery of the Pendulisporaceae a myxobacterial family with distinct sporulation behavior and unique specialized metabolism.</title>
        <authorList>
            <person name="Garcia R."/>
            <person name="Popoff A."/>
            <person name="Bader C.D."/>
            <person name="Loehr J."/>
            <person name="Walesch S."/>
            <person name="Walt C."/>
            <person name="Boldt J."/>
            <person name="Bunk B."/>
            <person name="Haeckl F.J.F.P.J."/>
            <person name="Gunesch A.P."/>
            <person name="Birkelbach J."/>
            <person name="Nuebel U."/>
            <person name="Pietschmann T."/>
            <person name="Bach T."/>
            <person name="Mueller R."/>
        </authorList>
    </citation>
    <scope>NUCLEOTIDE SEQUENCE [LARGE SCALE GENOMIC DNA]</scope>
    <source>
        <strain evidence="2 3">MSr11954</strain>
    </source>
</reference>
<protein>
    <submittedName>
        <fullName evidence="2">Helix-turn-helix domain-containing protein</fullName>
    </submittedName>
</protein>
<name>A0ABZ2LQW4_9BACT</name>
<dbReference type="InterPro" id="IPR001387">
    <property type="entry name" value="Cro/C1-type_HTH"/>
</dbReference>
<gene>
    <name evidence="2" type="ORF">LZC94_36400</name>
</gene>
<proteinExistence type="predicted"/>
<sequence>MTTARENYRYDECGLPNVTLRGVEVSRCSECGEIDVAISRIEKLHFAIAKALIERTERLQAVEIRFLRKWLGWSGTDLAQVMGVTKETVSRWENDKEPMGPIAERLLRMCVANLAPLENYSVDILKALQDTCKTKHLYLEEIGKDWIAAA</sequence>
<dbReference type="InterPro" id="IPR010982">
    <property type="entry name" value="Lambda_DNA-bd_dom_sf"/>
</dbReference>
<dbReference type="InterPro" id="IPR022452">
    <property type="entry name" value="MqsA"/>
</dbReference>
<dbReference type="EMBL" id="CP089984">
    <property type="protein sequence ID" value="WXB13313.1"/>
    <property type="molecule type" value="Genomic_DNA"/>
</dbReference>
<evidence type="ECO:0000313" key="3">
    <source>
        <dbReference type="Proteomes" id="UP001370348"/>
    </source>
</evidence>
<evidence type="ECO:0000313" key="2">
    <source>
        <dbReference type="EMBL" id="WXB13313.1"/>
    </source>
</evidence>
<dbReference type="CDD" id="cd00093">
    <property type="entry name" value="HTH_XRE"/>
    <property type="match status" value="1"/>
</dbReference>
<dbReference type="PROSITE" id="PS50943">
    <property type="entry name" value="HTH_CROC1"/>
    <property type="match status" value="1"/>
</dbReference>
<accession>A0ABZ2LQW4</accession>
<feature type="domain" description="HTH cro/C1-type" evidence="1">
    <location>
        <begin position="64"/>
        <end position="96"/>
    </location>
</feature>
<dbReference type="SMART" id="SM00530">
    <property type="entry name" value="HTH_XRE"/>
    <property type="match status" value="1"/>
</dbReference>
<keyword evidence="3" id="KW-1185">Reference proteome</keyword>
<evidence type="ECO:0000259" key="1">
    <source>
        <dbReference type="PROSITE" id="PS50943"/>
    </source>
</evidence>
<dbReference type="Gene3D" id="1.10.260.40">
    <property type="entry name" value="lambda repressor-like DNA-binding domains"/>
    <property type="match status" value="1"/>
</dbReference>
<organism evidence="2 3">
    <name type="scientific">Pendulispora albinea</name>
    <dbReference type="NCBI Taxonomy" id="2741071"/>
    <lineage>
        <taxon>Bacteria</taxon>
        <taxon>Pseudomonadati</taxon>
        <taxon>Myxococcota</taxon>
        <taxon>Myxococcia</taxon>
        <taxon>Myxococcales</taxon>
        <taxon>Sorangiineae</taxon>
        <taxon>Pendulisporaceae</taxon>
        <taxon>Pendulispora</taxon>
    </lineage>
</organism>